<sequence>MKPLHFCSLLSLASAGLVRESDYSQFPTIHQNRIDEPPPYCRSNGYRFWWYDCAGITMREMLFENECCVTIEHSHGRPTQELDDKKRQDLQAALLEQGRLPNDYDTAKKGGWRCSFYGSHRWPEDARYIRAWIGGLDKFTEDDKVKVGDVMFTAKSDGISCWYRDWNKGKGTAG</sequence>
<comment type="caution">
    <text evidence="2">The sequence shown here is derived from an EMBL/GenBank/DDBJ whole genome shotgun (WGS) entry which is preliminary data.</text>
</comment>
<keyword evidence="3" id="KW-1185">Reference proteome</keyword>
<organism evidence="2 3">
    <name type="scientific">Myriangium duriaei CBS 260.36</name>
    <dbReference type="NCBI Taxonomy" id="1168546"/>
    <lineage>
        <taxon>Eukaryota</taxon>
        <taxon>Fungi</taxon>
        <taxon>Dikarya</taxon>
        <taxon>Ascomycota</taxon>
        <taxon>Pezizomycotina</taxon>
        <taxon>Dothideomycetes</taxon>
        <taxon>Dothideomycetidae</taxon>
        <taxon>Myriangiales</taxon>
        <taxon>Myriangiaceae</taxon>
        <taxon>Myriangium</taxon>
    </lineage>
</organism>
<protein>
    <submittedName>
        <fullName evidence="2">Uncharacterized protein</fullName>
    </submittedName>
</protein>
<dbReference type="EMBL" id="ML996089">
    <property type="protein sequence ID" value="KAF2150796.1"/>
    <property type="molecule type" value="Genomic_DNA"/>
</dbReference>
<feature type="signal peptide" evidence="1">
    <location>
        <begin position="1"/>
        <end position="15"/>
    </location>
</feature>
<dbReference type="Proteomes" id="UP000799439">
    <property type="component" value="Unassembled WGS sequence"/>
</dbReference>
<gene>
    <name evidence="2" type="ORF">K461DRAFT_280813</name>
</gene>
<evidence type="ECO:0000256" key="1">
    <source>
        <dbReference type="SAM" id="SignalP"/>
    </source>
</evidence>
<accession>A0A9P4IW89</accession>
<proteinExistence type="predicted"/>
<keyword evidence="1" id="KW-0732">Signal</keyword>
<evidence type="ECO:0000313" key="3">
    <source>
        <dbReference type="Proteomes" id="UP000799439"/>
    </source>
</evidence>
<feature type="chain" id="PRO_5040493131" evidence="1">
    <location>
        <begin position="16"/>
        <end position="174"/>
    </location>
</feature>
<reference evidence="2" key="1">
    <citation type="journal article" date="2020" name="Stud. Mycol.">
        <title>101 Dothideomycetes genomes: a test case for predicting lifestyles and emergence of pathogens.</title>
        <authorList>
            <person name="Haridas S."/>
            <person name="Albert R."/>
            <person name="Binder M."/>
            <person name="Bloem J."/>
            <person name="Labutti K."/>
            <person name="Salamov A."/>
            <person name="Andreopoulos B."/>
            <person name="Baker S."/>
            <person name="Barry K."/>
            <person name="Bills G."/>
            <person name="Bluhm B."/>
            <person name="Cannon C."/>
            <person name="Castanera R."/>
            <person name="Culley D."/>
            <person name="Daum C."/>
            <person name="Ezra D."/>
            <person name="Gonzalez J."/>
            <person name="Henrissat B."/>
            <person name="Kuo A."/>
            <person name="Liang C."/>
            <person name="Lipzen A."/>
            <person name="Lutzoni F."/>
            <person name="Magnuson J."/>
            <person name="Mondo S."/>
            <person name="Nolan M."/>
            <person name="Ohm R."/>
            <person name="Pangilinan J."/>
            <person name="Park H.-J."/>
            <person name="Ramirez L."/>
            <person name="Alfaro M."/>
            <person name="Sun H."/>
            <person name="Tritt A."/>
            <person name="Yoshinaga Y."/>
            <person name="Zwiers L.-H."/>
            <person name="Turgeon B."/>
            <person name="Goodwin S."/>
            <person name="Spatafora J."/>
            <person name="Crous P."/>
            <person name="Grigoriev I."/>
        </authorList>
    </citation>
    <scope>NUCLEOTIDE SEQUENCE</scope>
    <source>
        <strain evidence="2">CBS 260.36</strain>
    </source>
</reference>
<name>A0A9P4IW89_9PEZI</name>
<evidence type="ECO:0000313" key="2">
    <source>
        <dbReference type="EMBL" id="KAF2150796.1"/>
    </source>
</evidence>
<dbReference type="AlphaFoldDB" id="A0A9P4IW89"/>